<keyword evidence="3" id="KW-1185">Reference proteome</keyword>
<evidence type="ECO:0000313" key="3">
    <source>
        <dbReference type="Proteomes" id="UP001634007"/>
    </source>
</evidence>
<organism evidence="2 3">
    <name type="scientific">Eucalyptus globulus</name>
    <name type="common">Tasmanian blue gum</name>
    <dbReference type="NCBI Taxonomy" id="34317"/>
    <lineage>
        <taxon>Eukaryota</taxon>
        <taxon>Viridiplantae</taxon>
        <taxon>Streptophyta</taxon>
        <taxon>Embryophyta</taxon>
        <taxon>Tracheophyta</taxon>
        <taxon>Spermatophyta</taxon>
        <taxon>Magnoliopsida</taxon>
        <taxon>eudicotyledons</taxon>
        <taxon>Gunneridae</taxon>
        <taxon>Pentapetalae</taxon>
        <taxon>rosids</taxon>
        <taxon>malvids</taxon>
        <taxon>Myrtales</taxon>
        <taxon>Myrtaceae</taxon>
        <taxon>Myrtoideae</taxon>
        <taxon>Eucalypteae</taxon>
        <taxon>Eucalyptus</taxon>
    </lineage>
</organism>
<proteinExistence type="predicted"/>
<accession>A0ABD3LKG0</accession>
<feature type="region of interest" description="Disordered" evidence="1">
    <location>
        <begin position="60"/>
        <end position="92"/>
    </location>
</feature>
<dbReference type="EMBL" id="JBJKBG010000002">
    <property type="protein sequence ID" value="KAL3750367.1"/>
    <property type="molecule type" value="Genomic_DNA"/>
</dbReference>
<protein>
    <submittedName>
        <fullName evidence="2">Uncharacterized protein</fullName>
    </submittedName>
</protein>
<comment type="caution">
    <text evidence="2">The sequence shown here is derived from an EMBL/GenBank/DDBJ whole genome shotgun (WGS) entry which is preliminary data.</text>
</comment>
<dbReference type="AlphaFoldDB" id="A0ABD3LKG0"/>
<dbReference type="Proteomes" id="UP001634007">
    <property type="component" value="Unassembled WGS sequence"/>
</dbReference>
<evidence type="ECO:0000256" key="1">
    <source>
        <dbReference type="SAM" id="MobiDB-lite"/>
    </source>
</evidence>
<name>A0ABD3LKG0_EUCGL</name>
<gene>
    <name evidence="2" type="ORF">ACJRO7_011378</name>
</gene>
<sequence length="92" mass="10115">MMDSSNKSWVKDELTLTAMSRKPVGPGHGYKLSTQDCAMGRHSVHLLFYWLGTGTAIGRSSGTMPVSECSRPRWGPVSMRGCNQPTGSRREI</sequence>
<evidence type="ECO:0000313" key="2">
    <source>
        <dbReference type="EMBL" id="KAL3750367.1"/>
    </source>
</evidence>
<feature type="compositionally biased region" description="Polar residues" evidence="1">
    <location>
        <begin position="81"/>
        <end position="92"/>
    </location>
</feature>
<reference evidence="2 3" key="1">
    <citation type="submission" date="2024-11" db="EMBL/GenBank/DDBJ databases">
        <title>Chromosome-level genome assembly of Eucalyptus globulus Labill. provides insights into its genome evolution.</title>
        <authorList>
            <person name="Li X."/>
        </authorList>
    </citation>
    <scope>NUCLEOTIDE SEQUENCE [LARGE SCALE GENOMIC DNA]</scope>
    <source>
        <strain evidence="2">CL2024</strain>
        <tissue evidence="2">Fresh tender leaves</tissue>
    </source>
</reference>